<organism evidence="2 3">
    <name type="scientific">Candidozyma pseudohaemuli</name>
    <dbReference type="NCBI Taxonomy" id="418784"/>
    <lineage>
        <taxon>Eukaryota</taxon>
        <taxon>Fungi</taxon>
        <taxon>Dikarya</taxon>
        <taxon>Ascomycota</taxon>
        <taxon>Saccharomycotina</taxon>
        <taxon>Pichiomycetes</taxon>
        <taxon>Metschnikowiaceae</taxon>
        <taxon>Candidozyma</taxon>
    </lineage>
</organism>
<dbReference type="AlphaFoldDB" id="A0A2P7YFM3"/>
<evidence type="ECO:0000313" key="2">
    <source>
        <dbReference type="EMBL" id="PSK34760.1"/>
    </source>
</evidence>
<dbReference type="RefSeq" id="XP_024711646.1">
    <property type="nucleotide sequence ID" value="XM_024860267.1"/>
</dbReference>
<dbReference type="GeneID" id="36568341"/>
<feature type="compositionally biased region" description="Polar residues" evidence="1">
    <location>
        <begin position="325"/>
        <end position="348"/>
    </location>
</feature>
<dbReference type="VEuPathDB" id="FungiDB:C7M61_004954"/>
<protein>
    <submittedName>
        <fullName evidence="2">Uncharacterized protein</fullName>
    </submittedName>
</protein>
<proteinExistence type="predicted"/>
<name>A0A2P7YFM3_9ASCO</name>
<gene>
    <name evidence="2" type="ORF">C7M61_004954</name>
</gene>
<dbReference type="OrthoDB" id="3981301at2759"/>
<feature type="region of interest" description="Disordered" evidence="1">
    <location>
        <begin position="90"/>
        <end position="116"/>
    </location>
</feature>
<dbReference type="STRING" id="418784.A0A2P7YFM3"/>
<keyword evidence="3" id="KW-1185">Reference proteome</keyword>
<dbReference type="EMBL" id="PYFQ01000019">
    <property type="protein sequence ID" value="PSK34760.1"/>
    <property type="molecule type" value="Genomic_DNA"/>
</dbReference>
<feature type="region of interest" description="Disordered" evidence="1">
    <location>
        <begin position="314"/>
        <end position="348"/>
    </location>
</feature>
<dbReference type="Proteomes" id="UP000241107">
    <property type="component" value="Unassembled WGS sequence"/>
</dbReference>
<evidence type="ECO:0000313" key="3">
    <source>
        <dbReference type="Proteomes" id="UP000241107"/>
    </source>
</evidence>
<comment type="caution">
    <text evidence="2">The sequence shown here is derived from an EMBL/GenBank/DDBJ whole genome shotgun (WGS) entry which is preliminary data.</text>
</comment>
<evidence type="ECO:0000256" key="1">
    <source>
        <dbReference type="SAM" id="MobiDB-lite"/>
    </source>
</evidence>
<accession>A0A2P7YFM3</accession>
<sequence>MNSEKRLWHRHRRSAAISGSFDATSFVSSPSFIEVANLGNLTDIRSLQLHTSTKVEAKLELNDDLNLPDQDSVQAEDFCNCPSKESYSFPSKLQIQNERSTPVAPDSPLPKNAPFKTDASLKLRRKDENTSYTPRFFLTEETTLGEGNVPDAIIDLDSVSRVSQYRKSTSESYVESTDTPGTENVFFDSFRTFGTTTSLKTGSTDAGESCKELKVNSCGYEAKGKDASNAIRHTSECCTEEEEPNYDSRMSFRSGQSTSQKCQAKSNLVGAACLSGWQSDYSKSIDTINIMLDKTRSLQAECKKVNANLIPKALESAGEDEESVQSDFESLSKANEKSGTSSIVSHLK</sequence>
<feature type="compositionally biased region" description="Polar residues" evidence="1">
    <location>
        <begin position="90"/>
        <end position="100"/>
    </location>
</feature>
<reference evidence="2 3" key="1">
    <citation type="submission" date="2018-03" db="EMBL/GenBank/DDBJ databases">
        <title>Candida pseudohaemulonii genome assembly and annotation.</title>
        <authorList>
            <person name="Munoz J.F."/>
            <person name="Gade L.G."/>
            <person name="Chow N.A."/>
            <person name="Litvintseva A.P."/>
            <person name="Loparev V.N."/>
            <person name="Cuomo C.A."/>
        </authorList>
    </citation>
    <scope>NUCLEOTIDE SEQUENCE [LARGE SCALE GENOMIC DNA]</scope>
    <source>
        <strain evidence="2 3">B12108</strain>
    </source>
</reference>